<evidence type="ECO:0000256" key="3">
    <source>
        <dbReference type="ARBA" id="ARBA00022729"/>
    </source>
</evidence>
<dbReference type="InterPro" id="IPR001853">
    <property type="entry name" value="DSBA-like_thioredoxin_dom"/>
</dbReference>
<keyword evidence="3 9" id="KW-0732">Signal</keyword>
<dbReference type="PIRSF" id="PIRSF001488">
    <property type="entry name" value="Tdi_protein"/>
    <property type="match status" value="1"/>
</dbReference>
<dbReference type="CDD" id="cd03019">
    <property type="entry name" value="DsbA_DsbA"/>
    <property type="match status" value="1"/>
</dbReference>
<dbReference type="Pfam" id="PF01323">
    <property type="entry name" value="DSBA"/>
    <property type="match status" value="1"/>
</dbReference>
<evidence type="ECO:0000256" key="9">
    <source>
        <dbReference type="SAM" id="SignalP"/>
    </source>
</evidence>
<evidence type="ECO:0000256" key="6">
    <source>
        <dbReference type="ARBA" id="ARBA00023284"/>
    </source>
</evidence>
<keyword evidence="12" id="KW-1185">Reference proteome</keyword>
<feature type="signal peptide" evidence="9">
    <location>
        <begin position="1"/>
        <end position="24"/>
    </location>
</feature>
<evidence type="ECO:0000256" key="7">
    <source>
        <dbReference type="PIRNR" id="PIRNR001488"/>
    </source>
</evidence>
<organism evidence="11 12">
    <name type="scientific">Alkalisalibacterium limincola</name>
    <dbReference type="NCBI Taxonomy" id="2699169"/>
    <lineage>
        <taxon>Bacteria</taxon>
        <taxon>Pseudomonadati</taxon>
        <taxon>Pseudomonadota</taxon>
        <taxon>Gammaproteobacteria</taxon>
        <taxon>Lysobacterales</taxon>
        <taxon>Lysobacteraceae</taxon>
        <taxon>Alkalisalibacterium</taxon>
    </lineage>
</organism>
<dbReference type="OrthoDB" id="9784896at2"/>
<dbReference type="EMBL" id="VRTS01000002">
    <property type="protein sequence ID" value="TXK64891.1"/>
    <property type="molecule type" value="Genomic_DNA"/>
</dbReference>
<dbReference type="Gene3D" id="3.40.30.10">
    <property type="entry name" value="Glutaredoxin"/>
    <property type="match status" value="1"/>
</dbReference>
<comment type="similarity">
    <text evidence="2">Belongs to the thioredoxin family. DsbA subfamily.</text>
</comment>
<evidence type="ECO:0000256" key="8">
    <source>
        <dbReference type="PIRSR" id="PIRSR001488-1"/>
    </source>
</evidence>
<dbReference type="AlphaFoldDB" id="A0A5C8KUL8"/>
<evidence type="ECO:0000313" key="11">
    <source>
        <dbReference type="EMBL" id="TXK64891.1"/>
    </source>
</evidence>
<keyword evidence="6" id="KW-0676">Redox-active center</keyword>
<feature type="chain" id="PRO_5022681404" description="Thiol:disulfide interchange protein" evidence="9">
    <location>
        <begin position="25"/>
        <end position="218"/>
    </location>
</feature>
<feature type="disulfide bond" description="Redox-active" evidence="8">
    <location>
        <begin position="62"/>
        <end position="65"/>
    </location>
</feature>
<dbReference type="PANTHER" id="PTHR35891:SF2">
    <property type="entry name" value="THIOL:DISULFIDE INTERCHANGE PROTEIN DSBA"/>
    <property type="match status" value="1"/>
</dbReference>
<dbReference type="GO" id="GO:0042597">
    <property type="term" value="C:periplasmic space"/>
    <property type="evidence" value="ECO:0007669"/>
    <property type="project" value="UniProtKB-SubCell"/>
</dbReference>
<evidence type="ECO:0000256" key="5">
    <source>
        <dbReference type="ARBA" id="ARBA00023157"/>
    </source>
</evidence>
<name>A0A5C8KUL8_9GAMM</name>
<dbReference type="InterPro" id="IPR013766">
    <property type="entry name" value="Thioredoxin_domain"/>
</dbReference>
<dbReference type="PROSITE" id="PS51352">
    <property type="entry name" value="THIOREDOXIN_2"/>
    <property type="match status" value="1"/>
</dbReference>
<reference evidence="11 12" key="1">
    <citation type="submission" date="2019-08" db="EMBL/GenBank/DDBJ databases">
        <authorList>
            <person name="Karlyshev A.V."/>
        </authorList>
    </citation>
    <scope>NUCLEOTIDE SEQUENCE [LARGE SCALE GENOMIC DNA]</scope>
    <source>
        <strain evidence="11 12">Alg18-2.2</strain>
    </source>
</reference>
<keyword evidence="5 7" id="KW-1015">Disulfide bond</keyword>
<dbReference type="GO" id="GO:0016491">
    <property type="term" value="F:oxidoreductase activity"/>
    <property type="evidence" value="ECO:0007669"/>
    <property type="project" value="InterPro"/>
</dbReference>
<evidence type="ECO:0000256" key="4">
    <source>
        <dbReference type="ARBA" id="ARBA00022764"/>
    </source>
</evidence>
<dbReference type="SUPFAM" id="SSF52833">
    <property type="entry name" value="Thioredoxin-like"/>
    <property type="match status" value="1"/>
</dbReference>
<dbReference type="InterPro" id="IPR023205">
    <property type="entry name" value="DsbA/DsbL"/>
</dbReference>
<protein>
    <recommendedName>
        <fullName evidence="7">Thiol:disulfide interchange protein</fullName>
    </recommendedName>
</protein>
<evidence type="ECO:0000256" key="2">
    <source>
        <dbReference type="ARBA" id="ARBA00005791"/>
    </source>
</evidence>
<comment type="caution">
    <text evidence="11">The sequence shown here is derived from an EMBL/GenBank/DDBJ whole genome shotgun (WGS) entry which is preliminary data.</text>
</comment>
<evidence type="ECO:0000256" key="1">
    <source>
        <dbReference type="ARBA" id="ARBA00004418"/>
    </source>
</evidence>
<sequence>METCTMMLRTLVFLAALFPLAACAQSTQDARQGVEYHVIENGQPLDPKPGRVEVVEVFSYACGFCAQLEPVITAWSKNVADDVDVVHLPATFGGAIDNFARGYFAASSLGIAEESHRPMFQAFHSENRMRQADPDEIAEFYAGFSDEADADRVSQMMKSFSMNARLNRARQFSVRSGIDGTPQIVVNGKYRVVATREGGFEGMLRTVDQLIERERAGN</sequence>
<dbReference type="PANTHER" id="PTHR35891">
    <property type="entry name" value="THIOL:DISULFIDE INTERCHANGE PROTEIN DSBA"/>
    <property type="match status" value="1"/>
</dbReference>
<evidence type="ECO:0000313" key="12">
    <source>
        <dbReference type="Proteomes" id="UP000321248"/>
    </source>
</evidence>
<feature type="domain" description="Thioredoxin" evidence="10">
    <location>
        <begin position="16"/>
        <end position="162"/>
    </location>
</feature>
<dbReference type="InterPro" id="IPR050824">
    <property type="entry name" value="Thiol_disulfide_DsbA"/>
</dbReference>
<evidence type="ECO:0000259" key="10">
    <source>
        <dbReference type="PROSITE" id="PS51352"/>
    </source>
</evidence>
<dbReference type="Proteomes" id="UP000321248">
    <property type="component" value="Unassembled WGS sequence"/>
</dbReference>
<accession>A0A5C8KUL8</accession>
<keyword evidence="4 7" id="KW-0574">Periplasm</keyword>
<proteinExistence type="inferred from homology"/>
<gene>
    <name evidence="11" type="ORF">FU658_03400</name>
</gene>
<dbReference type="InterPro" id="IPR036249">
    <property type="entry name" value="Thioredoxin-like_sf"/>
</dbReference>
<comment type="subcellular location">
    <subcellularLocation>
        <location evidence="1 7">Periplasm</location>
    </subcellularLocation>
</comment>